<dbReference type="PROSITE" id="PS50885">
    <property type="entry name" value="HAMP"/>
    <property type="match status" value="1"/>
</dbReference>
<feature type="domain" description="HAMP" evidence="13">
    <location>
        <begin position="208"/>
        <end position="260"/>
    </location>
</feature>
<accession>A0A412ZEP2</accession>
<dbReference type="InterPro" id="IPR003660">
    <property type="entry name" value="HAMP_dom"/>
</dbReference>
<evidence type="ECO:0000256" key="7">
    <source>
        <dbReference type="ARBA" id="ARBA00022777"/>
    </source>
</evidence>
<evidence type="ECO:0000256" key="11">
    <source>
        <dbReference type="SAM" id="Phobius"/>
    </source>
</evidence>
<dbReference type="InterPro" id="IPR036097">
    <property type="entry name" value="HisK_dim/P_sf"/>
</dbReference>
<evidence type="ECO:0000256" key="8">
    <source>
        <dbReference type="ARBA" id="ARBA00022989"/>
    </source>
</evidence>
<dbReference type="CDD" id="cd00075">
    <property type="entry name" value="HATPase"/>
    <property type="match status" value="1"/>
</dbReference>
<evidence type="ECO:0000313" key="15">
    <source>
        <dbReference type="Proteomes" id="UP000284543"/>
    </source>
</evidence>
<dbReference type="PROSITE" id="PS50109">
    <property type="entry name" value="HIS_KIN"/>
    <property type="match status" value="1"/>
</dbReference>
<comment type="catalytic activity">
    <reaction evidence="1">
        <text>ATP + protein L-histidine = ADP + protein N-phospho-L-histidine.</text>
        <dbReference type="EC" id="2.7.13.3"/>
    </reaction>
</comment>
<dbReference type="EMBL" id="QRZM01000001">
    <property type="protein sequence ID" value="RGV78686.1"/>
    <property type="molecule type" value="Genomic_DNA"/>
</dbReference>
<evidence type="ECO:0000256" key="6">
    <source>
        <dbReference type="ARBA" id="ARBA00022692"/>
    </source>
</evidence>
<dbReference type="InterPro" id="IPR050428">
    <property type="entry name" value="TCS_sensor_his_kinase"/>
</dbReference>
<keyword evidence="5" id="KW-0808">Transferase</keyword>
<dbReference type="SMART" id="SM00387">
    <property type="entry name" value="HATPase_c"/>
    <property type="match status" value="1"/>
</dbReference>
<dbReference type="SUPFAM" id="SSF55874">
    <property type="entry name" value="ATPase domain of HSP90 chaperone/DNA topoisomerase II/histidine kinase"/>
    <property type="match status" value="1"/>
</dbReference>
<dbReference type="InterPro" id="IPR003661">
    <property type="entry name" value="HisK_dim/P_dom"/>
</dbReference>
<feature type="transmembrane region" description="Helical" evidence="11">
    <location>
        <begin position="180"/>
        <end position="207"/>
    </location>
</feature>
<feature type="domain" description="Histidine kinase" evidence="12">
    <location>
        <begin position="268"/>
        <end position="477"/>
    </location>
</feature>
<evidence type="ECO:0000259" key="13">
    <source>
        <dbReference type="PROSITE" id="PS50885"/>
    </source>
</evidence>
<keyword evidence="7 14" id="KW-0418">Kinase</keyword>
<dbReference type="Gene3D" id="1.10.287.130">
    <property type="match status" value="1"/>
</dbReference>
<dbReference type="InterPro" id="IPR005467">
    <property type="entry name" value="His_kinase_dom"/>
</dbReference>
<organism evidence="14 15">
    <name type="scientific">Enterocloster bolteae</name>
    <dbReference type="NCBI Taxonomy" id="208479"/>
    <lineage>
        <taxon>Bacteria</taxon>
        <taxon>Bacillati</taxon>
        <taxon>Bacillota</taxon>
        <taxon>Clostridia</taxon>
        <taxon>Lachnospirales</taxon>
        <taxon>Lachnospiraceae</taxon>
        <taxon>Enterocloster</taxon>
    </lineage>
</organism>
<reference evidence="14 15" key="1">
    <citation type="submission" date="2018-08" db="EMBL/GenBank/DDBJ databases">
        <title>A genome reference for cultivated species of the human gut microbiota.</title>
        <authorList>
            <person name="Zou Y."/>
            <person name="Xue W."/>
            <person name="Luo G."/>
        </authorList>
    </citation>
    <scope>NUCLEOTIDE SEQUENCE [LARGE SCALE GENOMIC DNA]</scope>
    <source>
        <strain evidence="14 15">AF14-18</strain>
    </source>
</reference>
<dbReference type="AlphaFoldDB" id="A0A412ZEP2"/>
<proteinExistence type="predicted"/>
<dbReference type="SUPFAM" id="SSF47384">
    <property type="entry name" value="Homodimeric domain of signal transducing histidine kinase"/>
    <property type="match status" value="1"/>
</dbReference>
<dbReference type="SMART" id="SM00388">
    <property type="entry name" value="HisKA"/>
    <property type="match status" value="1"/>
</dbReference>
<dbReference type="EC" id="2.7.13.3" evidence="3"/>
<dbReference type="GO" id="GO:0005886">
    <property type="term" value="C:plasma membrane"/>
    <property type="evidence" value="ECO:0007669"/>
    <property type="project" value="TreeGrafter"/>
</dbReference>
<dbReference type="PRINTS" id="PR00344">
    <property type="entry name" value="BCTRLSENSOR"/>
</dbReference>
<evidence type="ECO:0000259" key="12">
    <source>
        <dbReference type="PROSITE" id="PS50109"/>
    </source>
</evidence>
<dbReference type="Pfam" id="PF02518">
    <property type="entry name" value="HATPase_c"/>
    <property type="match status" value="1"/>
</dbReference>
<dbReference type="PANTHER" id="PTHR45436:SF5">
    <property type="entry name" value="SENSOR HISTIDINE KINASE TRCS"/>
    <property type="match status" value="1"/>
</dbReference>
<dbReference type="InterPro" id="IPR003594">
    <property type="entry name" value="HATPase_dom"/>
</dbReference>
<dbReference type="InterPro" id="IPR036890">
    <property type="entry name" value="HATPase_C_sf"/>
</dbReference>
<dbReference type="InterPro" id="IPR004358">
    <property type="entry name" value="Sig_transdc_His_kin-like_C"/>
</dbReference>
<sequence length="483" mass="53700">MMSAIRSRIFVPVVILIVLFPVLSWALFSSASGWYVKRISSQSLEHLMESVQSMAEQVYPRDGNETLTRDEEKMYSREFLSQVREYIRKGRPEASLIAFNSRLKLTFPRQGEEEWEGEEISGACREMIAGGMFEENKGADVTAAVGKRQYMFRLYETESSGNIRGKYLVGYVEIPDTKALLSYTGGLLAAIAGVLAFLSLVAAWFVAGSISGQLKGLCRQAGAIGKGEFEPSRVHYPISEIEDLKNAMNGMAAELDRTEQKQLAFFQNASHELRTPLMSICGYTQGIQCNVFPDHAQAAAVILSETMRMKELVDGILTISRLDSHDTRLRTEVISLGEFIEEQIDILQGLGIAEKVSIGMEKEQEDIRVSADPSLLGKAFQNVMNNCARYAKSSVTVSLKREGEWAVVCVKDDGPGLDEKEIPHLFERFYKGNKGNFGIGLSITRAAMEYMGGRVQARNRRPPCHGAEFRLMLPVEEAAGRKG</sequence>
<keyword evidence="6 11" id="KW-0812">Transmembrane</keyword>
<evidence type="ECO:0000256" key="5">
    <source>
        <dbReference type="ARBA" id="ARBA00022679"/>
    </source>
</evidence>
<evidence type="ECO:0000256" key="3">
    <source>
        <dbReference type="ARBA" id="ARBA00012438"/>
    </source>
</evidence>
<evidence type="ECO:0000313" key="14">
    <source>
        <dbReference type="EMBL" id="RGV78686.1"/>
    </source>
</evidence>
<dbReference type="Gene3D" id="6.10.340.10">
    <property type="match status" value="1"/>
</dbReference>
<dbReference type="GO" id="GO:0000155">
    <property type="term" value="F:phosphorelay sensor kinase activity"/>
    <property type="evidence" value="ECO:0007669"/>
    <property type="project" value="InterPro"/>
</dbReference>
<evidence type="ECO:0000256" key="10">
    <source>
        <dbReference type="ARBA" id="ARBA00023136"/>
    </source>
</evidence>
<evidence type="ECO:0000256" key="4">
    <source>
        <dbReference type="ARBA" id="ARBA00022553"/>
    </source>
</evidence>
<comment type="subcellular location">
    <subcellularLocation>
        <location evidence="2">Membrane</location>
    </subcellularLocation>
</comment>
<gene>
    <name evidence="14" type="ORF">DWW02_02835</name>
</gene>
<keyword evidence="10 11" id="KW-0472">Membrane</keyword>
<comment type="caution">
    <text evidence="14">The sequence shown here is derived from an EMBL/GenBank/DDBJ whole genome shotgun (WGS) entry which is preliminary data.</text>
</comment>
<evidence type="ECO:0000256" key="2">
    <source>
        <dbReference type="ARBA" id="ARBA00004370"/>
    </source>
</evidence>
<dbReference type="Proteomes" id="UP000284543">
    <property type="component" value="Unassembled WGS sequence"/>
</dbReference>
<dbReference type="CDD" id="cd00082">
    <property type="entry name" value="HisKA"/>
    <property type="match status" value="1"/>
</dbReference>
<dbReference type="PANTHER" id="PTHR45436">
    <property type="entry name" value="SENSOR HISTIDINE KINASE YKOH"/>
    <property type="match status" value="1"/>
</dbReference>
<keyword evidence="4" id="KW-0597">Phosphoprotein</keyword>
<dbReference type="Gene3D" id="3.30.565.10">
    <property type="entry name" value="Histidine kinase-like ATPase, C-terminal domain"/>
    <property type="match status" value="1"/>
</dbReference>
<dbReference type="RefSeq" id="WP_118017415.1">
    <property type="nucleotide sequence ID" value="NZ_CAUHGS010000001.1"/>
</dbReference>
<evidence type="ECO:0000256" key="1">
    <source>
        <dbReference type="ARBA" id="ARBA00000085"/>
    </source>
</evidence>
<evidence type="ECO:0000256" key="9">
    <source>
        <dbReference type="ARBA" id="ARBA00023012"/>
    </source>
</evidence>
<keyword evidence="8 11" id="KW-1133">Transmembrane helix</keyword>
<dbReference type="Pfam" id="PF00512">
    <property type="entry name" value="HisKA"/>
    <property type="match status" value="1"/>
</dbReference>
<protein>
    <recommendedName>
        <fullName evidence="3">histidine kinase</fullName>
        <ecNumber evidence="3">2.7.13.3</ecNumber>
    </recommendedName>
</protein>
<name>A0A412ZEP2_9FIRM</name>
<keyword evidence="9" id="KW-0902">Two-component regulatory system</keyword>